<protein>
    <submittedName>
        <fullName evidence="4">Response regulator receiver domain-containing protein</fullName>
    </submittedName>
</protein>
<sequence>MKKCIYIVEDNEDIGYILQYYLSEEGFDVHLFETVSAFNKAVNKTLPDLFLLDVRLPDGDGLEVCAAIKNREKSGKIPVLMMSAHFPEDLMRKKSCADGFLPKPFDLSIMLEKVNQFLPAA</sequence>
<evidence type="ECO:0000256" key="1">
    <source>
        <dbReference type="ARBA" id="ARBA00022553"/>
    </source>
</evidence>
<evidence type="ECO:0000259" key="3">
    <source>
        <dbReference type="PROSITE" id="PS50110"/>
    </source>
</evidence>
<gene>
    <name evidence="4" type="ORF">ATK78_0197</name>
</gene>
<dbReference type="EMBL" id="SNYC01000003">
    <property type="protein sequence ID" value="TDQ11083.1"/>
    <property type="molecule type" value="Genomic_DNA"/>
</dbReference>
<accession>A0A4V3D1G2</accession>
<keyword evidence="1 2" id="KW-0597">Phosphoprotein</keyword>
<name>A0A4V3D1G2_9SPHI</name>
<dbReference type="PROSITE" id="PS50110">
    <property type="entry name" value="RESPONSE_REGULATORY"/>
    <property type="match status" value="1"/>
</dbReference>
<dbReference type="RefSeq" id="WP_133574188.1">
    <property type="nucleotide sequence ID" value="NZ_SNYC01000003.1"/>
</dbReference>
<feature type="domain" description="Response regulatory" evidence="3">
    <location>
        <begin position="4"/>
        <end position="118"/>
    </location>
</feature>
<proteinExistence type="predicted"/>
<evidence type="ECO:0000313" key="4">
    <source>
        <dbReference type="EMBL" id="TDQ11083.1"/>
    </source>
</evidence>
<dbReference type="Gene3D" id="3.40.50.2300">
    <property type="match status" value="1"/>
</dbReference>
<feature type="modified residue" description="4-aspartylphosphate" evidence="2">
    <location>
        <position position="53"/>
    </location>
</feature>
<dbReference type="PANTHER" id="PTHR44591:SF3">
    <property type="entry name" value="RESPONSE REGULATORY DOMAIN-CONTAINING PROTEIN"/>
    <property type="match status" value="1"/>
</dbReference>
<evidence type="ECO:0000256" key="2">
    <source>
        <dbReference type="PROSITE-ProRule" id="PRU00169"/>
    </source>
</evidence>
<dbReference type="InterPro" id="IPR050595">
    <property type="entry name" value="Bact_response_regulator"/>
</dbReference>
<dbReference type="Pfam" id="PF00072">
    <property type="entry name" value="Response_reg"/>
    <property type="match status" value="1"/>
</dbReference>
<dbReference type="GO" id="GO:0000160">
    <property type="term" value="P:phosphorelay signal transduction system"/>
    <property type="evidence" value="ECO:0007669"/>
    <property type="project" value="InterPro"/>
</dbReference>
<evidence type="ECO:0000313" key="5">
    <source>
        <dbReference type="Proteomes" id="UP000295620"/>
    </source>
</evidence>
<dbReference type="InterPro" id="IPR001789">
    <property type="entry name" value="Sig_transdc_resp-reg_receiver"/>
</dbReference>
<dbReference type="InterPro" id="IPR011006">
    <property type="entry name" value="CheY-like_superfamily"/>
</dbReference>
<dbReference type="AlphaFoldDB" id="A0A4V3D1G2"/>
<comment type="caution">
    <text evidence="4">The sequence shown here is derived from an EMBL/GenBank/DDBJ whole genome shotgun (WGS) entry which is preliminary data.</text>
</comment>
<dbReference type="SUPFAM" id="SSF52172">
    <property type="entry name" value="CheY-like"/>
    <property type="match status" value="1"/>
</dbReference>
<organism evidence="4 5">
    <name type="scientific">Pedobacter metabolipauper</name>
    <dbReference type="NCBI Taxonomy" id="425513"/>
    <lineage>
        <taxon>Bacteria</taxon>
        <taxon>Pseudomonadati</taxon>
        <taxon>Bacteroidota</taxon>
        <taxon>Sphingobacteriia</taxon>
        <taxon>Sphingobacteriales</taxon>
        <taxon>Sphingobacteriaceae</taxon>
        <taxon>Pedobacter</taxon>
    </lineage>
</organism>
<keyword evidence="5" id="KW-1185">Reference proteome</keyword>
<reference evidence="4 5" key="1">
    <citation type="submission" date="2019-03" db="EMBL/GenBank/DDBJ databases">
        <title>Genomic Encyclopedia of Archaeal and Bacterial Type Strains, Phase II (KMG-II): from individual species to whole genera.</title>
        <authorList>
            <person name="Goeker M."/>
        </authorList>
    </citation>
    <scope>NUCLEOTIDE SEQUENCE [LARGE SCALE GENOMIC DNA]</scope>
    <source>
        <strain evidence="4 5">DSM 19035</strain>
    </source>
</reference>
<dbReference type="OrthoDB" id="5432534at2"/>
<dbReference type="Proteomes" id="UP000295620">
    <property type="component" value="Unassembled WGS sequence"/>
</dbReference>
<dbReference type="SMART" id="SM00448">
    <property type="entry name" value="REC"/>
    <property type="match status" value="1"/>
</dbReference>
<dbReference type="PANTHER" id="PTHR44591">
    <property type="entry name" value="STRESS RESPONSE REGULATOR PROTEIN 1"/>
    <property type="match status" value="1"/>
</dbReference>